<protein>
    <submittedName>
        <fullName evidence="3">LysM domain-containing protein</fullName>
    </submittedName>
</protein>
<keyword evidence="1" id="KW-0812">Transmembrane</keyword>
<dbReference type="InterPro" id="IPR018392">
    <property type="entry name" value="LysM"/>
</dbReference>
<dbReference type="PROSITE" id="PS51782">
    <property type="entry name" value="LYSM"/>
    <property type="match status" value="1"/>
</dbReference>
<dbReference type="InterPro" id="IPR036779">
    <property type="entry name" value="LysM_dom_sf"/>
</dbReference>
<dbReference type="Proteomes" id="UP000273158">
    <property type="component" value="Unassembled WGS sequence"/>
</dbReference>
<keyword evidence="4" id="KW-1185">Reference proteome</keyword>
<feature type="domain" description="LysM" evidence="2">
    <location>
        <begin position="68"/>
        <end position="117"/>
    </location>
</feature>
<name>A0A498CN22_9MICO</name>
<reference evidence="3 4" key="1">
    <citation type="journal article" date="2015" name="Stand. Genomic Sci.">
        <title>Genomic Encyclopedia of Bacterial and Archaeal Type Strains, Phase III: the genomes of soil and plant-associated and newly described type strains.</title>
        <authorList>
            <person name="Whitman W.B."/>
            <person name="Woyke T."/>
            <person name="Klenk H.P."/>
            <person name="Zhou Y."/>
            <person name="Lilburn T.G."/>
            <person name="Beck B.J."/>
            <person name="De Vos P."/>
            <person name="Vandamme P."/>
            <person name="Eisen J.A."/>
            <person name="Garrity G."/>
            <person name="Hugenholtz P."/>
            <person name="Kyrpides N.C."/>
        </authorList>
    </citation>
    <scope>NUCLEOTIDE SEQUENCE [LARGE SCALE GENOMIC DNA]</scope>
    <source>
        <strain evidence="3 4">S2T63</strain>
    </source>
</reference>
<organism evidence="3 4">
    <name type="scientific">Microbacterium telephonicum</name>
    <dbReference type="NCBI Taxonomy" id="1714841"/>
    <lineage>
        <taxon>Bacteria</taxon>
        <taxon>Bacillati</taxon>
        <taxon>Actinomycetota</taxon>
        <taxon>Actinomycetes</taxon>
        <taxon>Micrococcales</taxon>
        <taxon>Microbacteriaceae</taxon>
        <taxon>Microbacterium</taxon>
    </lineage>
</organism>
<dbReference type="EMBL" id="RCDB01000001">
    <property type="protein sequence ID" value="RLK53018.1"/>
    <property type="molecule type" value="Genomic_DNA"/>
</dbReference>
<evidence type="ECO:0000259" key="2">
    <source>
        <dbReference type="PROSITE" id="PS51782"/>
    </source>
</evidence>
<dbReference type="RefSeq" id="WP_121057785.1">
    <property type="nucleotide sequence ID" value="NZ_RCDB01000001.1"/>
</dbReference>
<evidence type="ECO:0000313" key="3">
    <source>
        <dbReference type="EMBL" id="RLK53018.1"/>
    </source>
</evidence>
<dbReference type="Pfam" id="PF01476">
    <property type="entry name" value="LysM"/>
    <property type="match status" value="1"/>
</dbReference>
<accession>A0A498CN22</accession>
<comment type="caution">
    <text evidence="3">The sequence shown here is derived from an EMBL/GenBank/DDBJ whole genome shotgun (WGS) entry which is preliminary data.</text>
</comment>
<sequence length="125" mass="12636">MTTIDIAAPALHVRPAVPTTRLRLTVRGRRVIAVLASLPAVIALALAILSGGSAIASHDAGAPAGTFATVTVVPGDTLWSIAGDIAPDADPRDVVDQIVTLNALPTGDVIPGQSLSIPVEYSAGR</sequence>
<dbReference type="SUPFAM" id="SSF54106">
    <property type="entry name" value="LysM domain"/>
    <property type="match status" value="1"/>
</dbReference>
<keyword evidence="1" id="KW-1133">Transmembrane helix</keyword>
<feature type="transmembrane region" description="Helical" evidence="1">
    <location>
        <begin position="31"/>
        <end position="49"/>
    </location>
</feature>
<dbReference type="SMART" id="SM00257">
    <property type="entry name" value="LysM"/>
    <property type="match status" value="1"/>
</dbReference>
<gene>
    <name evidence="3" type="ORF">C7474_0980</name>
</gene>
<dbReference type="CDD" id="cd00118">
    <property type="entry name" value="LysM"/>
    <property type="match status" value="1"/>
</dbReference>
<dbReference type="OrthoDB" id="5084290at2"/>
<dbReference type="Gene3D" id="3.10.350.10">
    <property type="entry name" value="LysM domain"/>
    <property type="match status" value="1"/>
</dbReference>
<proteinExistence type="predicted"/>
<evidence type="ECO:0000256" key="1">
    <source>
        <dbReference type="SAM" id="Phobius"/>
    </source>
</evidence>
<keyword evidence="1" id="KW-0472">Membrane</keyword>
<evidence type="ECO:0000313" key="4">
    <source>
        <dbReference type="Proteomes" id="UP000273158"/>
    </source>
</evidence>
<dbReference type="AlphaFoldDB" id="A0A498CN22"/>